<comment type="caution">
    <text evidence="1">The sequence shown here is derived from an EMBL/GenBank/DDBJ whole genome shotgun (WGS) entry which is preliminary data.</text>
</comment>
<dbReference type="RefSeq" id="WP_255927955.1">
    <property type="nucleotide sequence ID" value="NZ_JANFNH010000012.1"/>
</dbReference>
<sequence length="304" mass="33259">MRRKPWRRAAEATTATALAVAAILAGAHLVCARPVHRYHGVDVRISRSGVRAPRHHRCGNVTFRVRTGDQRGRQLQLFRPKRGVRPQRVLADLVNAVSRDPRTAAAGIHAVRGEAEALGGAYVTRRVPVEFTEAITAGWVYLLDLTAFRRHPSADAELEAVRLQGPCRYGPLRRTPTGRVLAVDTGAGPRFRPQDVDSSHGTFLVHNISTEIHEMQIQRVRPGTSDAELTRYFDALAHGPVPGPSPFVGEPSGLGAIAPGRTVLVHPRHLRRGTYALLCFVPDDGGGAPHAFLGMHRIVRLYDS</sequence>
<name>A0ABT1PCP8_9ACTN</name>
<dbReference type="EMBL" id="JANFNH010000012">
    <property type="protein sequence ID" value="MCQ4043135.1"/>
    <property type="molecule type" value="Genomic_DNA"/>
</dbReference>
<evidence type="ECO:0000313" key="2">
    <source>
        <dbReference type="Proteomes" id="UP001206206"/>
    </source>
</evidence>
<evidence type="ECO:0000313" key="1">
    <source>
        <dbReference type="EMBL" id="MCQ4043135.1"/>
    </source>
</evidence>
<proteinExistence type="predicted"/>
<gene>
    <name evidence="1" type="ORF">NON19_14140</name>
</gene>
<organism evidence="1 2">
    <name type="scientific">Streptantibioticus rubrisoli</name>
    <dbReference type="NCBI Taxonomy" id="1387313"/>
    <lineage>
        <taxon>Bacteria</taxon>
        <taxon>Bacillati</taxon>
        <taxon>Actinomycetota</taxon>
        <taxon>Actinomycetes</taxon>
        <taxon>Kitasatosporales</taxon>
        <taxon>Streptomycetaceae</taxon>
        <taxon>Streptantibioticus</taxon>
    </lineage>
</organism>
<accession>A0ABT1PCP8</accession>
<protein>
    <recommendedName>
        <fullName evidence="3">Secreted protein</fullName>
    </recommendedName>
</protein>
<dbReference type="Proteomes" id="UP001206206">
    <property type="component" value="Unassembled WGS sequence"/>
</dbReference>
<reference evidence="1 2" key="1">
    <citation type="submission" date="2022-06" db="EMBL/GenBank/DDBJ databases">
        <title>Draft genome sequence of type strain Streptomyces rubrisoli DSM 42083.</title>
        <authorList>
            <person name="Duangmal K."/>
            <person name="Klaysubun C."/>
        </authorList>
    </citation>
    <scope>NUCLEOTIDE SEQUENCE [LARGE SCALE GENOMIC DNA]</scope>
    <source>
        <strain evidence="1 2">DSM 42083</strain>
    </source>
</reference>
<evidence type="ECO:0008006" key="3">
    <source>
        <dbReference type="Google" id="ProtNLM"/>
    </source>
</evidence>
<keyword evidence="2" id="KW-1185">Reference proteome</keyword>